<evidence type="ECO:0000313" key="2">
    <source>
        <dbReference type="EMBL" id="GMB85719.1"/>
    </source>
</evidence>
<proteinExistence type="predicted"/>
<dbReference type="AlphaFoldDB" id="A0AAV5PAY4"/>
<name>A0AAV5PAY4_LACDE</name>
<reference evidence="2" key="1">
    <citation type="submission" date="2023-04" db="EMBL/GenBank/DDBJ databases">
        <title>Draft genome sequences of Lactobacillus delbrueckii subsp. bulgaricus ME-900 and ME-901 with improved acid tolerance.</title>
        <authorList>
            <person name="Ishida T."/>
            <person name="Yamamoto E."/>
            <person name="Koizumi A."/>
            <person name="Fujiwara S."/>
            <person name="Makino S."/>
            <person name="Kano H."/>
            <person name="Kimura K."/>
        </authorList>
    </citation>
    <scope>NUCLEOTIDE SEQUENCE</scope>
    <source>
        <strain evidence="2">ME-900</strain>
    </source>
</reference>
<dbReference type="Proteomes" id="UP001165243">
    <property type="component" value="Unassembled WGS sequence"/>
</dbReference>
<evidence type="ECO:0000313" key="3">
    <source>
        <dbReference type="Proteomes" id="UP001165243"/>
    </source>
</evidence>
<dbReference type="RefSeq" id="WP_014564673.1">
    <property type="nucleotide sequence ID" value="NZ_BSWJ01000003.1"/>
</dbReference>
<protein>
    <submittedName>
        <fullName evidence="2">Uncharacterized protein</fullName>
    </submittedName>
</protein>
<sequence length="90" mass="9976">MKLGGQETLTLKRTKDEADLDVKISLPDLVNLDKTATDKANEELKIDKAEEAVKEVAASEKEGRHLLLHFAKGQSQLKLSLDPGRYTSEN</sequence>
<gene>
    <name evidence="2" type="ORF">ME0900_00910</name>
</gene>
<evidence type="ECO:0000256" key="1">
    <source>
        <dbReference type="SAM" id="Coils"/>
    </source>
</evidence>
<feature type="coiled-coil region" evidence="1">
    <location>
        <begin position="32"/>
        <end position="59"/>
    </location>
</feature>
<dbReference type="EMBL" id="BSWK01000001">
    <property type="protein sequence ID" value="GMB85719.1"/>
    <property type="molecule type" value="Genomic_DNA"/>
</dbReference>
<accession>A0AAV5PAY4</accession>
<organism evidence="2 3">
    <name type="scientific">Lactobacillus delbrueckii subsp. bulgaricus</name>
    <dbReference type="NCBI Taxonomy" id="1585"/>
    <lineage>
        <taxon>Bacteria</taxon>
        <taxon>Bacillati</taxon>
        <taxon>Bacillota</taxon>
        <taxon>Bacilli</taxon>
        <taxon>Lactobacillales</taxon>
        <taxon>Lactobacillaceae</taxon>
        <taxon>Lactobacillus</taxon>
    </lineage>
</organism>
<keyword evidence="1" id="KW-0175">Coiled coil</keyword>
<comment type="caution">
    <text evidence="2">The sequence shown here is derived from an EMBL/GenBank/DDBJ whole genome shotgun (WGS) entry which is preliminary data.</text>
</comment>